<reference evidence="11" key="1">
    <citation type="journal article" date="2020" name="mSystems">
        <title>Genome- and Community-Level Interaction Insights into Carbon Utilization and Element Cycling Functions of Hydrothermarchaeota in Hydrothermal Sediment.</title>
        <authorList>
            <person name="Zhou Z."/>
            <person name="Liu Y."/>
            <person name="Xu W."/>
            <person name="Pan J."/>
            <person name="Luo Z.H."/>
            <person name="Li M."/>
        </authorList>
    </citation>
    <scope>NUCLEOTIDE SEQUENCE [LARGE SCALE GENOMIC DNA]</scope>
    <source>
        <strain evidence="11">SpSt-479</strain>
    </source>
</reference>
<evidence type="ECO:0000256" key="1">
    <source>
        <dbReference type="ARBA" id="ARBA00004370"/>
    </source>
</evidence>
<keyword evidence="6" id="KW-0998">Cell outer membrane</keyword>
<feature type="domain" description="Bacterial surface antigen (D15)" evidence="9">
    <location>
        <begin position="521"/>
        <end position="833"/>
    </location>
</feature>
<evidence type="ECO:0000256" key="6">
    <source>
        <dbReference type="ARBA" id="ARBA00023237"/>
    </source>
</evidence>
<protein>
    <recommendedName>
        <fullName evidence="7">Outer membrane protein assembly factor BamA</fullName>
    </recommendedName>
</protein>
<evidence type="ECO:0000313" key="11">
    <source>
        <dbReference type="EMBL" id="HFI90252.1"/>
    </source>
</evidence>
<dbReference type="PANTHER" id="PTHR12815:SF47">
    <property type="entry name" value="TRANSLOCATION AND ASSEMBLY MODULE SUBUNIT TAMA"/>
    <property type="match status" value="1"/>
</dbReference>
<keyword evidence="4" id="KW-0677">Repeat</keyword>
<evidence type="ECO:0000259" key="9">
    <source>
        <dbReference type="Pfam" id="PF01103"/>
    </source>
</evidence>
<feature type="domain" description="POTRA" evidence="10">
    <location>
        <begin position="408"/>
        <end position="485"/>
    </location>
</feature>
<feature type="chain" id="PRO_5030506149" description="Outer membrane protein assembly factor BamA" evidence="8">
    <location>
        <begin position="28"/>
        <end position="833"/>
    </location>
</feature>
<evidence type="ECO:0000256" key="7">
    <source>
        <dbReference type="NCBIfam" id="TIGR03303"/>
    </source>
</evidence>
<dbReference type="Gene3D" id="2.40.160.50">
    <property type="entry name" value="membrane protein fhac: a member of the omp85/tpsb transporter family"/>
    <property type="match status" value="1"/>
</dbReference>
<dbReference type="InterPro" id="IPR039910">
    <property type="entry name" value="D15-like"/>
</dbReference>
<keyword evidence="2" id="KW-0812">Transmembrane</keyword>
<dbReference type="InterPro" id="IPR000184">
    <property type="entry name" value="Bac_surfAg_D15"/>
</dbReference>
<dbReference type="Pfam" id="PF01103">
    <property type="entry name" value="Omp85"/>
    <property type="match status" value="1"/>
</dbReference>
<dbReference type="InterPro" id="IPR010827">
    <property type="entry name" value="BamA/TamA_POTRA"/>
</dbReference>
<dbReference type="AlphaFoldDB" id="A0A7V2ZHW7"/>
<dbReference type="PIRSF" id="PIRSF006076">
    <property type="entry name" value="OM_assembly_OMP85"/>
    <property type="match status" value="1"/>
</dbReference>
<evidence type="ECO:0000256" key="4">
    <source>
        <dbReference type="ARBA" id="ARBA00022737"/>
    </source>
</evidence>
<feature type="domain" description="POTRA" evidence="10">
    <location>
        <begin position="321"/>
        <end position="404"/>
    </location>
</feature>
<sequence length="833" mass="94892">MQKNFLLRSAGLIIFFSFLVSYQSAFAQGQTKVYKIIGITVAGNKTADANAIISASGLKVNDEIQVPGDKTINAIKNLWALNIFKDVQLLIDKEIGDGIFLLIKVEEYPRLEKIVFEGNDEISTGDLEKLVTFLRGTVIKPQDIAKFKQKIIKEYEKEGLLSVRIQEKYYTFLSADTTSDEIITRWRNEKDFSDEFENRYNRGDVKYSDLISRIKDRVIIKFEIEEGEEVRVRKIEFVDNKAFDEDDLKGAMDEINEAKWWKFWGSGKFDFENYKKDKQAIVKFYRKNGYRDAAIIADTLIYSNDKKDLTIRMEVYEGPQYKVRNISWIGNTVYPANILSERLDIGKGDIFDAEKFEKNLRGNEKQTDVSSLYLDNGYLTFNLQTKEIKVAEDSVDIEIRIEERNQFTVNRVDVEGNDKTKEKVIRRELYTIPGDYFNRGLLLRSIQNLANLQYFNVEKLYGAEGIGTKLASDSTVDISFRVEEKSSDYLNASVGYSGAFGFSGAVGITLTNFSITEPFRLGGGQILSFNWQFGVGSLYRTFTLGFTEPWLFDTPTSVGAEVFDTRQQYVYDLRQTGATVRVGRKLRWPDDFFYVQGRVKYQYNNVLEGQGFYAEGKTNQYTLGALIARKDIDNPIFPSIGSSIQLDAEISGGPFLPGDVDYLKIGFTSEWYRRLFNTNRVTLYTIADLGYIDEIVRGTNIQPFEFYYMGGNGLIIATTSLRGYDDRSVGPKNVDGRVIGGRVMAKFGTELRFAVSIEPIPLYVLAFAEAGNVFESFEKTDIFDLRRSVGFGARLLINPIGLIGFDFGYGFDRKAVSGNDPAWLFHFQFGKGF</sequence>
<evidence type="ECO:0000259" key="10">
    <source>
        <dbReference type="Pfam" id="PF07244"/>
    </source>
</evidence>
<dbReference type="InterPro" id="IPR023707">
    <property type="entry name" value="OM_assembly_BamA"/>
</dbReference>
<feature type="domain" description="POTRA" evidence="10">
    <location>
        <begin position="230"/>
        <end position="317"/>
    </location>
</feature>
<feature type="domain" description="POTRA" evidence="10">
    <location>
        <begin position="109"/>
        <end position="171"/>
    </location>
</feature>
<evidence type="ECO:0000256" key="8">
    <source>
        <dbReference type="SAM" id="SignalP"/>
    </source>
</evidence>
<dbReference type="PANTHER" id="PTHR12815">
    <property type="entry name" value="SORTING AND ASSEMBLY MACHINERY SAMM50 PROTEIN FAMILY MEMBER"/>
    <property type="match status" value="1"/>
</dbReference>
<evidence type="ECO:0000256" key="5">
    <source>
        <dbReference type="ARBA" id="ARBA00023136"/>
    </source>
</evidence>
<organism evidence="11">
    <name type="scientific">Ignavibacterium album</name>
    <dbReference type="NCBI Taxonomy" id="591197"/>
    <lineage>
        <taxon>Bacteria</taxon>
        <taxon>Pseudomonadati</taxon>
        <taxon>Ignavibacteriota</taxon>
        <taxon>Ignavibacteria</taxon>
        <taxon>Ignavibacteriales</taxon>
        <taxon>Ignavibacteriaceae</taxon>
        <taxon>Ignavibacterium</taxon>
    </lineage>
</organism>
<dbReference type="GO" id="GO:0009279">
    <property type="term" value="C:cell outer membrane"/>
    <property type="evidence" value="ECO:0007669"/>
    <property type="project" value="UniProtKB-UniRule"/>
</dbReference>
<evidence type="ECO:0000256" key="2">
    <source>
        <dbReference type="ARBA" id="ARBA00022692"/>
    </source>
</evidence>
<accession>A0A7V2ZHW7</accession>
<comment type="caution">
    <text evidence="11">The sequence shown here is derived from an EMBL/GenBank/DDBJ whole genome shotgun (WGS) entry which is preliminary data.</text>
</comment>
<dbReference type="GO" id="GO:0071709">
    <property type="term" value="P:membrane assembly"/>
    <property type="evidence" value="ECO:0007669"/>
    <property type="project" value="InterPro"/>
</dbReference>
<comment type="subcellular location">
    <subcellularLocation>
        <location evidence="1">Membrane</location>
    </subcellularLocation>
</comment>
<dbReference type="Gene3D" id="3.10.20.310">
    <property type="entry name" value="membrane protein fhac"/>
    <property type="match status" value="5"/>
</dbReference>
<name>A0A7V2ZHW7_9BACT</name>
<keyword evidence="3 8" id="KW-0732">Signal</keyword>
<dbReference type="EMBL" id="DSUJ01000008">
    <property type="protein sequence ID" value="HFI90252.1"/>
    <property type="molecule type" value="Genomic_DNA"/>
</dbReference>
<dbReference type="Pfam" id="PF07244">
    <property type="entry name" value="POTRA"/>
    <property type="match status" value="4"/>
</dbReference>
<feature type="signal peptide" evidence="8">
    <location>
        <begin position="1"/>
        <end position="27"/>
    </location>
</feature>
<gene>
    <name evidence="11" type="primary">bamA</name>
    <name evidence="11" type="ORF">ENS31_01835</name>
</gene>
<keyword evidence="5" id="KW-0472">Membrane</keyword>
<evidence type="ECO:0000256" key="3">
    <source>
        <dbReference type="ARBA" id="ARBA00022729"/>
    </source>
</evidence>
<proteinExistence type="predicted"/>
<dbReference type="NCBIfam" id="TIGR03303">
    <property type="entry name" value="OM_YaeT"/>
    <property type="match status" value="1"/>
</dbReference>